<feature type="transmembrane region" description="Helical" evidence="1">
    <location>
        <begin position="99"/>
        <end position="124"/>
    </location>
</feature>
<reference evidence="2" key="1">
    <citation type="submission" date="2025-08" db="UniProtKB">
        <authorList>
            <consortium name="RefSeq"/>
        </authorList>
    </citation>
    <scope>IDENTIFICATION</scope>
</reference>
<accession>A0A1S3Z630</accession>
<proteinExistence type="predicted"/>
<evidence type="ECO:0000313" key="2">
    <source>
        <dbReference type="RefSeq" id="XP_016459672.1"/>
    </source>
</evidence>
<keyword evidence="1" id="KW-0812">Transmembrane</keyword>
<name>A0A1S3Z630_TOBAC</name>
<keyword evidence="1" id="KW-0472">Membrane</keyword>
<dbReference type="RefSeq" id="XP_016459672.1">
    <property type="nucleotide sequence ID" value="XM_016604186.1"/>
</dbReference>
<organism evidence="2">
    <name type="scientific">Nicotiana tabacum</name>
    <name type="common">Common tobacco</name>
    <dbReference type="NCBI Taxonomy" id="4097"/>
    <lineage>
        <taxon>Eukaryota</taxon>
        <taxon>Viridiplantae</taxon>
        <taxon>Streptophyta</taxon>
        <taxon>Embryophyta</taxon>
        <taxon>Tracheophyta</taxon>
        <taxon>Spermatophyta</taxon>
        <taxon>Magnoliopsida</taxon>
        <taxon>eudicotyledons</taxon>
        <taxon>Gunneridae</taxon>
        <taxon>Pentapetalae</taxon>
        <taxon>asterids</taxon>
        <taxon>lamiids</taxon>
        <taxon>Solanales</taxon>
        <taxon>Solanaceae</taxon>
        <taxon>Nicotianoideae</taxon>
        <taxon>Nicotianeae</taxon>
        <taxon>Nicotiana</taxon>
    </lineage>
</organism>
<dbReference type="AlphaFoldDB" id="A0A1S3Z630"/>
<gene>
    <name evidence="2" type="primary">LOC107783213</name>
</gene>
<protein>
    <submittedName>
        <fullName evidence="2">Uncharacterized protein isoform X3</fullName>
    </submittedName>
</protein>
<sequence>MAKHPLYVKLYLFHNPNSSHCFSLFHSPAILLCNSGGAGADHVPVKTLLIDGNCRVEDRGLKTHHGHMVYVLSIYNKREKYNRMTIYPFFFFMHAQKNYIAILGVFLMGLNSFFCSCFIASQLIHILQFLVRTCAHLD</sequence>
<keyword evidence="1" id="KW-1133">Transmembrane helix</keyword>
<dbReference type="OrthoDB" id="772975at2759"/>
<evidence type="ECO:0000256" key="1">
    <source>
        <dbReference type="SAM" id="Phobius"/>
    </source>
</evidence>